<feature type="compositionally biased region" description="Basic and acidic residues" evidence="1">
    <location>
        <begin position="1"/>
        <end position="14"/>
    </location>
</feature>
<gene>
    <name evidence="2" type="ORF">SCUD_LOCUS3140</name>
</gene>
<dbReference type="AlphaFoldDB" id="A0A183JKB1"/>
<feature type="region of interest" description="Disordered" evidence="1">
    <location>
        <begin position="1"/>
        <end position="31"/>
    </location>
</feature>
<proteinExistence type="predicted"/>
<keyword evidence="3" id="KW-1185">Reference proteome</keyword>
<sequence>MPRIHSQLDQHEPETSINNDSGDNVPLKHSSNLNSNYKLSIANNNKSMRGKRRLYEALERSKPIFNPDDYPDYEVSDVTKYALNSKDINTSDLTVLFIKTDKLQNVVALVRIIVWLKC</sequence>
<organism evidence="4">
    <name type="scientific">Schistosoma curassoni</name>
    <dbReference type="NCBI Taxonomy" id="6186"/>
    <lineage>
        <taxon>Eukaryota</taxon>
        <taxon>Metazoa</taxon>
        <taxon>Spiralia</taxon>
        <taxon>Lophotrochozoa</taxon>
        <taxon>Platyhelminthes</taxon>
        <taxon>Trematoda</taxon>
        <taxon>Digenea</taxon>
        <taxon>Strigeidida</taxon>
        <taxon>Schistosomatoidea</taxon>
        <taxon>Schistosomatidae</taxon>
        <taxon>Schistosoma</taxon>
    </lineage>
</organism>
<name>A0A183JKB1_9TREM</name>
<evidence type="ECO:0000313" key="3">
    <source>
        <dbReference type="Proteomes" id="UP000279833"/>
    </source>
</evidence>
<protein>
    <submittedName>
        <fullName evidence="2 4">Uncharacterized protein</fullName>
    </submittedName>
</protein>
<evidence type="ECO:0000313" key="2">
    <source>
        <dbReference type="EMBL" id="VDO79668.1"/>
    </source>
</evidence>
<dbReference type="WBParaSite" id="SCUD_0000314001-mRNA-1">
    <property type="protein sequence ID" value="SCUD_0000314001-mRNA-1"/>
    <property type="gene ID" value="SCUD_0000314001"/>
</dbReference>
<reference evidence="4" key="1">
    <citation type="submission" date="2016-06" db="UniProtKB">
        <authorList>
            <consortium name="WormBaseParasite"/>
        </authorList>
    </citation>
    <scope>IDENTIFICATION</scope>
</reference>
<dbReference type="EMBL" id="UZAK01003421">
    <property type="protein sequence ID" value="VDO79668.1"/>
    <property type="molecule type" value="Genomic_DNA"/>
</dbReference>
<accession>A0A183JKB1</accession>
<evidence type="ECO:0000256" key="1">
    <source>
        <dbReference type="SAM" id="MobiDB-lite"/>
    </source>
</evidence>
<dbReference type="Proteomes" id="UP000279833">
    <property type="component" value="Unassembled WGS sequence"/>
</dbReference>
<evidence type="ECO:0000313" key="4">
    <source>
        <dbReference type="WBParaSite" id="SCUD_0000314001-mRNA-1"/>
    </source>
</evidence>
<reference evidence="2 3" key="2">
    <citation type="submission" date="2018-11" db="EMBL/GenBank/DDBJ databases">
        <authorList>
            <consortium name="Pathogen Informatics"/>
        </authorList>
    </citation>
    <scope>NUCLEOTIDE SEQUENCE [LARGE SCALE GENOMIC DNA]</scope>
    <source>
        <strain evidence="2">Dakar</strain>
        <strain evidence="3">Dakar, Senegal</strain>
    </source>
</reference>